<comment type="caution">
    <text evidence="1">The sequence shown here is derived from an EMBL/GenBank/DDBJ whole genome shotgun (WGS) entry which is preliminary data.</text>
</comment>
<dbReference type="EMBL" id="JBIQWL010000002">
    <property type="protein sequence ID" value="MFH8249875.1"/>
    <property type="molecule type" value="Genomic_DNA"/>
</dbReference>
<keyword evidence="2" id="KW-1185">Reference proteome</keyword>
<protein>
    <submittedName>
        <fullName evidence="1">Uncharacterized protein</fullName>
    </submittedName>
</protein>
<accession>A0ABW7Q4V7</accession>
<name>A0ABW7Q4V7_9MICO</name>
<evidence type="ECO:0000313" key="2">
    <source>
        <dbReference type="Proteomes" id="UP001610861"/>
    </source>
</evidence>
<organism evidence="1 2">
    <name type="scientific">Microbacterium alkaliflavum</name>
    <dbReference type="NCBI Taxonomy" id="3248839"/>
    <lineage>
        <taxon>Bacteria</taxon>
        <taxon>Bacillati</taxon>
        <taxon>Actinomycetota</taxon>
        <taxon>Actinomycetes</taxon>
        <taxon>Micrococcales</taxon>
        <taxon>Microbacteriaceae</taxon>
        <taxon>Microbacterium</taxon>
    </lineage>
</organism>
<sequence length="73" mass="7960">MHDKTDSGHWFHRVATEVQDWLNANPSTPLSTEAFDAVVGAGGAPEQRGGADYLSDADEEYVAEQRRAREAGD</sequence>
<gene>
    <name evidence="1" type="ORF">ACH3VR_05835</name>
</gene>
<reference evidence="1 2" key="1">
    <citation type="submission" date="2024-09" db="EMBL/GenBank/DDBJ databases">
        <authorList>
            <person name="Pan X."/>
        </authorList>
    </citation>
    <scope>NUCLEOTIDE SEQUENCE [LARGE SCALE GENOMIC DNA]</scope>
    <source>
        <strain evidence="1 2">B2969</strain>
    </source>
</reference>
<evidence type="ECO:0000313" key="1">
    <source>
        <dbReference type="EMBL" id="MFH8249875.1"/>
    </source>
</evidence>
<proteinExistence type="predicted"/>
<dbReference type="RefSeq" id="WP_396639828.1">
    <property type="nucleotide sequence ID" value="NZ_JBIQWL010000002.1"/>
</dbReference>
<dbReference type="Proteomes" id="UP001610861">
    <property type="component" value="Unassembled WGS sequence"/>
</dbReference>